<evidence type="ECO:0000313" key="5">
    <source>
        <dbReference type="Proteomes" id="UP000198951"/>
    </source>
</evidence>
<sequence>MNKPVAGFSKLSKEEKINWIAKEYFSTPSQAIALLKNYWNSDEKIQKLHDEFIENTITNFYIPLGVAPNFLINGKYSTIPMAIEESSVVAAASKSAKFWSTRGGFKATVINTEKIGQVHFLYKGDVSKLELFFAQNKAKFFSDTESITKNMQKRGGGILDIVLQDKTNLLPNYYQLHATFETKDSMGANFINSCLEQFAKTLKEETQTYELFSQIEKDIAVIMSILSNYVPNCIVRAEVSCPVEELAEKHILNPQDFAERFVQAVQIAEVEPFRAVTHNKGIMNGVDAVVLATGNDFRAVEAGIHAYAAKSGQYSSLSHAKIENGVFTFWLEIPLALGTVGGLTTLHPLVKLSLEMLKNPSAKELMQFVAVAGLAQNFAALRSLTTTGIQDGHMKMHLNNILNQFEANDDERILIQKHFKAHAVSHSAVVDYIDNLRK</sequence>
<dbReference type="InterPro" id="IPR009029">
    <property type="entry name" value="HMG_CoA_Rdtase_sub-bd_dom_sf"/>
</dbReference>
<dbReference type="AlphaFoldDB" id="A0A1H4CMV2"/>
<dbReference type="InterPro" id="IPR023076">
    <property type="entry name" value="HMG_CoA_Rdtase_CS"/>
</dbReference>
<evidence type="ECO:0000256" key="1">
    <source>
        <dbReference type="ARBA" id="ARBA00007661"/>
    </source>
</evidence>
<comment type="similarity">
    <text evidence="1 3">Belongs to the HMG-CoA reductase family.</text>
</comment>
<dbReference type="EC" id="1.1.1.88" evidence="3"/>
<dbReference type="EMBL" id="FNRD01000006">
    <property type="protein sequence ID" value="SEA61791.1"/>
    <property type="molecule type" value="Genomic_DNA"/>
</dbReference>
<dbReference type="InterPro" id="IPR009023">
    <property type="entry name" value="HMG_CoA_Rdtase_NAD(P)-bd_sf"/>
</dbReference>
<dbReference type="Gene3D" id="3.90.770.10">
    <property type="entry name" value="3-hydroxy-3-methylglutaryl-coenzyme A Reductase, Chain A, domain 2"/>
    <property type="match status" value="2"/>
</dbReference>
<dbReference type="InterPro" id="IPR023074">
    <property type="entry name" value="HMG_CoA_Rdtase_cat_sf"/>
</dbReference>
<dbReference type="InterPro" id="IPR004553">
    <property type="entry name" value="HMG_CoA_Rdtase_bac-typ"/>
</dbReference>
<proteinExistence type="inferred from homology"/>
<comment type="catalytic activity">
    <reaction evidence="3">
        <text>(R)-mevalonate + 2 NAD(+) + CoA = (3S)-3-hydroxy-3-methylglutaryl-CoA + 2 NADH + 2 H(+)</text>
        <dbReference type="Rhea" id="RHEA:14833"/>
        <dbReference type="ChEBI" id="CHEBI:15378"/>
        <dbReference type="ChEBI" id="CHEBI:36464"/>
        <dbReference type="ChEBI" id="CHEBI:43074"/>
        <dbReference type="ChEBI" id="CHEBI:57287"/>
        <dbReference type="ChEBI" id="CHEBI:57540"/>
        <dbReference type="ChEBI" id="CHEBI:57945"/>
        <dbReference type="EC" id="1.1.1.88"/>
    </reaction>
</comment>
<dbReference type="STRING" id="150146.SAMN05443667_106123"/>
<dbReference type="Pfam" id="PF00368">
    <property type="entry name" value="HMG-CoA_red"/>
    <property type="match status" value="1"/>
</dbReference>
<evidence type="ECO:0000313" key="4">
    <source>
        <dbReference type="EMBL" id="SEA61791.1"/>
    </source>
</evidence>
<dbReference type="GO" id="GO:0004420">
    <property type="term" value="F:hydroxymethylglutaryl-CoA reductase (NADPH) activity"/>
    <property type="evidence" value="ECO:0007669"/>
    <property type="project" value="InterPro"/>
</dbReference>
<dbReference type="SUPFAM" id="SSF55035">
    <property type="entry name" value="NAD-binding domain of HMG-CoA reductase"/>
    <property type="match status" value="1"/>
</dbReference>
<keyword evidence="2 3" id="KW-0560">Oxidoreductase</keyword>
<comment type="pathway">
    <text evidence="3">Metabolic intermediate metabolism; (R)-mevalonate degradation; (S)-3-hydroxy-3-methylglutaryl-CoA from (R)-mevalonate: step 1/1.</text>
</comment>
<dbReference type="InterPro" id="IPR002202">
    <property type="entry name" value="HMG_CoA_Rdtase"/>
</dbReference>
<dbReference type="Proteomes" id="UP000198951">
    <property type="component" value="Unassembled WGS sequence"/>
</dbReference>
<keyword evidence="3" id="KW-0520">NAD</keyword>
<evidence type="ECO:0000256" key="2">
    <source>
        <dbReference type="ARBA" id="ARBA00023002"/>
    </source>
</evidence>
<name>A0A1H4CMV2_9FLAO</name>
<dbReference type="PROSITE" id="PS50065">
    <property type="entry name" value="HMG_COA_REDUCTASE_4"/>
    <property type="match status" value="1"/>
</dbReference>
<dbReference type="RefSeq" id="WP_091088936.1">
    <property type="nucleotide sequence ID" value="NZ_FNRD01000006.1"/>
</dbReference>
<keyword evidence="5" id="KW-1185">Reference proteome</keyword>
<dbReference type="GO" id="GO:0015936">
    <property type="term" value="P:coenzyme A metabolic process"/>
    <property type="evidence" value="ECO:0007669"/>
    <property type="project" value="InterPro"/>
</dbReference>
<dbReference type="CDD" id="cd00644">
    <property type="entry name" value="HMG-CoA_reductase_classII"/>
    <property type="match status" value="1"/>
</dbReference>
<dbReference type="PROSITE" id="PS00066">
    <property type="entry name" value="HMG_COA_REDUCTASE_1"/>
    <property type="match status" value="1"/>
</dbReference>
<dbReference type="UniPathway" id="UPA00257">
    <property type="reaction ID" value="UER00367"/>
</dbReference>
<dbReference type="SUPFAM" id="SSF56542">
    <property type="entry name" value="Substrate-binding domain of HMG-CoA reductase"/>
    <property type="match status" value="1"/>
</dbReference>
<evidence type="ECO:0000256" key="3">
    <source>
        <dbReference type="RuleBase" id="RU361219"/>
    </source>
</evidence>
<dbReference type="PANTHER" id="PTHR10572:SF24">
    <property type="entry name" value="3-HYDROXY-3-METHYLGLUTARYL-COENZYME A REDUCTASE"/>
    <property type="match status" value="1"/>
</dbReference>
<accession>A0A1H4CMV2</accession>
<dbReference type="NCBIfam" id="TIGR00532">
    <property type="entry name" value="HMG_CoA_R_NAD"/>
    <property type="match status" value="1"/>
</dbReference>
<gene>
    <name evidence="4" type="ORF">SAMN05443667_106123</name>
</gene>
<dbReference type="PANTHER" id="PTHR10572">
    <property type="entry name" value="3-HYDROXY-3-METHYLGLUTARYL-COENZYME A REDUCTASE"/>
    <property type="match status" value="1"/>
</dbReference>
<reference evidence="5" key="1">
    <citation type="submission" date="2016-10" db="EMBL/GenBank/DDBJ databases">
        <authorList>
            <person name="Varghese N."/>
            <person name="Submissions S."/>
        </authorList>
    </citation>
    <scope>NUCLEOTIDE SEQUENCE [LARGE SCALE GENOMIC DNA]</scope>
    <source>
        <strain evidence="5">DSM 22376</strain>
    </source>
</reference>
<organism evidence="4 5">
    <name type="scientific">Flavobacterium gillisiae</name>
    <dbReference type="NCBI Taxonomy" id="150146"/>
    <lineage>
        <taxon>Bacteria</taxon>
        <taxon>Pseudomonadati</taxon>
        <taxon>Bacteroidota</taxon>
        <taxon>Flavobacteriia</taxon>
        <taxon>Flavobacteriales</taxon>
        <taxon>Flavobacteriaceae</taxon>
        <taxon>Flavobacterium</taxon>
    </lineage>
</organism>
<dbReference type="OrthoDB" id="9764892at2"/>
<protein>
    <recommendedName>
        <fullName evidence="3">3-hydroxy-3-methylglutaryl coenzyme A reductase</fullName>
        <shortName evidence="3">HMG-CoA reductase</shortName>
        <ecNumber evidence="3">1.1.1.88</ecNumber>
    </recommendedName>
</protein>
<dbReference type="PRINTS" id="PR00071">
    <property type="entry name" value="HMGCOARDTASE"/>
</dbReference>
<dbReference type="GO" id="GO:0140643">
    <property type="term" value="F:hydroxymethylglutaryl-CoA reductase (NADH) activity"/>
    <property type="evidence" value="ECO:0007669"/>
    <property type="project" value="UniProtKB-EC"/>
</dbReference>
<dbReference type="Gene3D" id="1.10.8.660">
    <property type="match status" value="1"/>
</dbReference>